<evidence type="ECO:0000313" key="3">
    <source>
        <dbReference type="Proteomes" id="UP000233837"/>
    </source>
</evidence>
<reference evidence="2 3" key="2">
    <citation type="journal article" date="2017" name="Nature">
        <title>The Apostasia genome and the evolution of orchids.</title>
        <authorList>
            <person name="Zhang G.Q."/>
            <person name="Liu K.W."/>
            <person name="Li Z."/>
            <person name="Lohaus R."/>
            <person name="Hsiao Y.Y."/>
            <person name="Niu S.C."/>
            <person name="Wang J.Y."/>
            <person name="Lin Y.C."/>
            <person name="Xu Q."/>
            <person name="Chen L.J."/>
            <person name="Yoshida K."/>
            <person name="Fujiwara S."/>
            <person name="Wang Z.W."/>
            <person name="Zhang Y.Q."/>
            <person name="Mitsuda N."/>
            <person name="Wang M."/>
            <person name="Liu G.H."/>
            <person name="Pecoraro L."/>
            <person name="Huang H.X."/>
            <person name="Xiao X.J."/>
            <person name="Lin M."/>
            <person name="Wu X.Y."/>
            <person name="Wu W.L."/>
            <person name="Chen Y.Y."/>
            <person name="Chang S.B."/>
            <person name="Sakamoto S."/>
            <person name="Ohme-Takagi M."/>
            <person name="Yagi M."/>
            <person name="Zeng S.J."/>
            <person name="Shen C.Y."/>
            <person name="Yeh C.M."/>
            <person name="Luo Y.B."/>
            <person name="Tsai W.C."/>
            <person name="Van de Peer Y."/>
            <person name="Liu Z.J."/>
        </authorList>
    </citation>
    <scope>NUCLEOTIDE SEQUENCE [LARGE SCALE GENOMIC DNA]</scope>
    <source>
        <tissue evidence="2">The whole plant</tissue>
    </source>
</reference>
<keyword evidence="3" id="KW-1185">Reference proteome</keyword>
<protein>
    <submittedName>
        <fullName evidence="2">Uncharacterized protein</fullName>
    </submittedName>
</protein>
<proteinExistence type="predicted"/>
<evidence type="ECO:0000313" key="2">
    <source>
        <dbReference type="EMBL" id="PKU77968.1"/>
    </source>
</evidence>
<keyword evidence="1" id="KW-1133">Transmembrane helix</keyword>
<accession>A0A2I0WQN3</accession>
<gene>
    <name evidence="2" type="ORF">MA16_Dca011588</name>
</gene>
<evidence type="ECO:0000256" key="1">
    <source>
        <dbReference type="SAM" id="Phobius"/>
    </source>
</evidence>
<sequence>MPPVGLTIARRPLIPPNYELLKPWGFWRRVLTRNLVDCETVKWLPRPKREGSNQTGFINVTLFCIVISSPSSIILLLLSEDNVVASM</sequence>
<dbReference type="EMBL" id="KZ502480">
    <property type="protein sequence ID" value="PKU77968.1"/>
    <property type="molecule type" value="Genomic_DNA"/>
</dbReference>
<dbReference type="AlphaFoldDB" id="A0A2I0WQN3"/>
<keyword evidence="1" id="KW-0812">Transmembrane</keyword>
<reference evidence="2 3" key="1">
    <citation type="journal article" date="2016" name="Sci. Rep.">
        <title>The Dendrobium catenatum Lindl. genome sequence provides insights into polysaccharide synthase, floral development and adaptive evolution.</title>
        <authorList>
            <person name="Zhang G.Q."/>
            <person name="Xu Q."/>
            <person name="Bian C."/>
            <person name="Tsai W.C."/>
            <person name="Yeh C.M."/>
            <person name="Liu K.W."/>
            <person name="Yoshida K."/>
            <person name="Zhang L.S."/>
            <person name="Chang S.B."/>
            <person name="Chen F."/>
            <person name="Shi Y."/>
            <person name="Su Y.Y."/>
            <person name="Zhang Y.Q."/>
            <person name="Chen L.J."/>
            <person name="Yin Y."/>
            <person name="Lin M."/>
            <person name="Huang H."/>
            <person name="Deng H."/>
            <person name="Wang Z.W."/>
            <person name="Zhu S.L."/>
            <person name="Zhao X."/>
            <person name="Deng C."/>
            <person name="Niu S.C."/>
            <person name="Huang J."/>
            <person name="Wang M."/>
            <person name="Liu G.H."/>
            <person name="Yang H.J."/>
            <person name="Xiao X.J."/>
            <person name="Hsiao Y.Y."/>
            <person name="Wu W.L."/>
            <person name="Chen Y.Y."/>
            <person name="Mitsuda N."/>
            <person name="Ohme-Takagi M."/>
            <person name="Luo Y.B."/>
            <person name="Van de Peer Y."/>
            <person name="Liu Z.J."/>
        </authorList>
    </citation>
    <scope>NUCLEOTIDE SEQUENCE [LARGE SCALE GENOMIC DNA]</scope>
    <source>
        <tissue evidence="2">The whole plant</tissue>
    </source>
</reference>
<name>A0A2I0WQN3_9ASPA</name>
<organism evidence="2 3">
    <name type="scientific">Dendrobium catenatum</name>
    <dbReference type="NCBI Taxonomy" id="906689"/>
    <lineage>
        <taxon>Eukaryota</taxon>
        <taxon>Viridiplantae</taxon>
        <taxon>Streptophyta</taxon>
        <taxon>Embryophyta</taxon>
        <taxon>Tracheophyta</taxon>
        <taxon>Spermatophyta</taxon>
        <taxon>Magnoliopsida</taxon>
        <taxon>Liliopsida</taxon>
        <taxon>Asparagales</taxon>
        <taxon>Orchidaceae</taxon>
        <taxon>Epidendroideae</taxon>
        <taxon>Malaxideae</taxon>
        <taxon>Dendrobiinae</taxon>
        <taxon>Dendrobium</taxon>
    </lineage>
</organism>
<feature type="transmembrane region" description="Helical" evidence="1">
    <location>
        <begin position="56"/>
        <end position="78"/>
    </location>
</feature>
<dbReference type="Proteomes" id="UP000233837">
    <property type="component" value="Unassembled WGS sequence"/>
</dbReference>
<keyword evidence="1" id="KW-0472">Membrane</keyword>